<evidence type="ECO:0008006" key="3">
    <source>
        <dbReference type="Google" id="ProtNLM"/>
    </source>
</evidence>
<keyword evidence="2" id="KW-1185">Reference proteome</keyword>
<dbReference type="Proteomes" id="UP000007382">
    <property type="component" value="Chromosome"/>
</dbReference>
<reference evidence="2" key="2">
    <citation type="submission" date="2012-03" db="EMBL/GenBank/DDBJ databases">
        <title>The complete genome sequence of the pioneer microbe on fresh volcanic deposit, Leptospirillum ferrooxidans strain C2-3.</title>
        <authorList>
            <person name="Fujimura R."/>
            <person name="Sato Y."/>
            <person name="Nishizawa T."/>
            <person name="Nanba K."/>
            <person name="Oshima K."/>
            <person name="Hattori M."/>
            <person name="Kamijo T."/>
            <person name="Ohta H."/>
        </authorList>
    </citation>
    <scope>NUCLEOTIDE SEQUENCE [LARGE SCALE GENOMIC DNA]</scope>
    <source>
        <strain evidence="2">C2-3</strain>
    </source>
</reference>
<protein>
    <recommendedName>
        <fullName evidence="3">DUF3501 family protein</fullName>
    </recommendedName>
</protein>
<evidence type="ECO:0000313" key="2">
    <source>
        <dbReference type="Proteomes" id="UP000007382"/>
    </source>
</evidence>
<dbReference type="InterPro" id="IPR021890">
    <property type="entry name" value="DUF3501"/>
</dbReference>
<dbReference type="RefSeq" id="WP_014449018.1">
    <property type="nucleotide sequence ID" value="NC_017094.1"/>
</dbReference>
<dbReference type="EMBL" id="AP012342">
    <property type="protein sequence ID" value="BAM06527.1"/>
    <property type="molecule type" value="Genomic_DNA"/>
</dbReference>
<dbReference type="Pfam" id="PF12007">
    <property type="entry name" value="DUF3501"/>
    <property type="match status" value="1"/>
</dbReference>
<dbReference type="STRING" id="1162668.LFE_0816"/>
<organism evidence="1 2">
    <name type="scientific">Leptospirillum ferrooxidans (strain C2-3)</name>
    <dbReference type="NCBI Taxonomy" id="1162668"/>
    <lineage>
        <taxon>Bacteria</taxon>
        <taxon>Pseudomonadati</taxon>
        <taxon>Nitrospirota</taxon>
        <taxon>Nitrospiria</taxon>
        <taxon>Nitrospirales</taxon>
        <taxon>Nitrospiraceae</taxon>
        <taxon>Leptospirillum</taxon>
    </lineage>
</organism>
<evidence type="ECO:0000313" key="1">
    <source>
        <dbReference type="EMBL" id="BAM06527.1"/>
    </source>
</evidence>
<dbReference type="HOGENOM" id="CLU_097886_0_0_0"/>
<dbReference type="eggNOG" id="COG0247">
    <property type="taxonomic scope" value="Bacteria"/>
</dbReference>
<reference evidence="1 2" key="1">
    <citation type="journal article" date="2012" name="J. Bacteriol.">
        <title>Complete Genome Sequence of Leptospirillum ferrooxidans Strain C2-3, Isolated from a Fresh Volcanic Ash Deposit on the Island of Miyake, Japan.</title>
        <authorList>
            <person name="Fujimura R."/>
            <person name="Sato Y."/>
            <person name="Nishizawa T."/>
            <person name="Oshima K."/>
            <person name="Kim S.-W."/>
            <person name="Hattori M."/>
            <person name="Kamijo T."/>
            <person name="Ohta H."/>
        </authorList>
    </citation>
    <scope>NUCLEOTIDE SEQUENCE [LARGE SCALE GENOMIC DNA]</scope>
    <source>
        <strain evidence="1 2">C2-3</strain>
    </source>
</reference>
<gene>
    <name evidence="1" type="ordered locus">LFE_0816</name>
</gene>
<name>I0IMM8_LEPFC</name>
<proteinExistence type="predicted"/>
<dbReference type="PATRIC" id="fig|1162668.3.peg.954"/>
<accession>I0IMM8</accession>
<dbReference type="KEGG" id="lfc:LFE_0816"/>
<dbReference type="AlphaFoldDB" id="I0IMM8"/>
<sequence>MIPDIHFDDDITSNGFIAVKENGQEIKASIWLMMLEAIKGTHHRYSLKKEDQFMKKVSATEILPNNIYSDQRAEARKRIISIKKDRSINLGPLLRIVFENHDTVLFQIQEMLLVEGISDPQKVQEEIDTYNELLPAKNELSAVLFIEITSEDKVRETLDRLRGIDRQPSIHLVFPSGKISAIFESDRSEDSKMSSVHYIRFPLGNTGASLLKNMKEDEKAFLLADHPAYSAMVQLPLPLLSSLRSDLD</sequence>